<protein>
    <recommendedName>
        <fullName evidence="4 11">Mediator of RNA polymerase II transcription subunit 6</fullName>
    </recommendedName>
    <alternativeName>
        <fullName evidence="10 11">Mediator complex subunit 6</fullName>
    </alternativeName>
</protein>
<evidence type="ECO:0000256" key="7">
    <source>
        <dbReference type="ARBA" id="ARBA00023163"/>
    </source>
</evidence>
<sequence>MASQDPPLDEIQWRDPQWIAGNGGLHENTILHYFAQSPFFDRTSNNSILTTQAMYNPNMMYLLGTRGAFEGRLKTMSGLEFIVAQEPAEMAPGTGTGVWVIRKQTRKKRAPEDDEIIILASYFVVGENIYMAPTVADVLGSRMLSIFTSLTNAISKVSELPNFSPSLGHTYMPPVPPRAKAITTAFSQISKENTPMPDSLATETKNTSTSTNNVLAHHLLEETLNISLKYGDEYMDENPITGTPGDFHFSTTGRKEKEKLMVPPATKPAGFGLSGKPAPTPLKTDLGIQKKGSKGEKSPRTPGSGKPKRRKSKIMNGGCVAEGYTNNE</sequence>
<dbReference type="GO" id="GO:0003712">
    <property type="term" value="F:transcription coregulator activity"/>
    <property type="evidence" value="ECO:0007669"/>
    <property type="project" value="InterPro"/>
</dbReference>
<comment type="subunit">
    <text evidence="3 11">Component of the Mediator complex.</text>
</comment>
<dbReference type="PANTHER" id="PTHR13104">
    <property type="entry name" value="MED-6-RELATED"/>
    <property type="match status" value="1"/>
</dbReference>
<evidence type="ECO:0000256" key="1">
    <source>
        <dbReference type="ARBA" id="ARBA00004123"/>
    </source>
</evidence>
<evidence type="ECO:0000256" key="10">
    <source>
        <dbReference type="ARBA" id="ARBA00031259"/>
    </source>
</evidence>
<keyword evidence="5 11" id="KW-0805">Transcription regulation</keyword>
<dbReference type="InterPro" id="IPR007018">
    <property type="entry name" value="Mediator_Med6"/>
</dbReference>
<evidence type="ECO:0000256" key="8">
    <source>
        <dbReference type="ARBA" id="ARBA00023242"/>
    </source>
</evidence>
<keyword evidence="14" id="KW-1185">Reference proteome</keyword>
<comment type="function">
    <text evidence="9 11">Component of the Mediator complex, a coactivator involved in the regulated transcription of nearly all RNA polymerase II-dependent genes. Mediator functions as a bridge to convey information from gene-specific regulatory proteins to the basal RNA polymerase II transcription machinery. Mediator is recruited to promoters by direct interactions with regulatory proteins and serves as a scaffold for the assembly of a functional preinitiation complex with RNA polymerase II and the general transcription factors.</text>
</comment>
<comment type="similarity">
    <text evidence="2 11">Belongs to the Mediator complex subunit 6 family.</text>
</comment>
<name>A0A395IJ02_9HELO</name>
<accession>A0A395IJ02</accession>
<dbReference type="FunFam" id="3.10.450.580:FF:000003">
    <property type="entry name" value="Mediator of RNA polymerase II transcription subunit 6"/>
    <property type="match status" value="1"/>
</dbReference>
<evidence type="ECO:0000256" key="2">
    <source>
        <dbReference type="ARBA" id="ARBA00007526"/>
    </source>
</evidence>
<dbReference type="EMBL" id="QKRW01000085">
    <property type="protein sequence ID" value="RAL58369.1"/>
    <property type="molecule type" value="Genomic_DNA"/>
</dbReference>
<dbReference type="InterPro" id="IPR038566">
    <property type="entry name" value="Mediator_Med6_sf"/>
</dbReference>
<keyword evidence="8 11" id="KW-0539">Nucleus</keyword>
<gene>
    <name evidence="11" type="primary">MED6</name>
    <name evidence="13" type="ORF">DID88_006049</name>
</gene>
<evidence type="ECO:0000256" key="11">
    <source>
        <dbReference type="RuleBase" id="RU364143"/>
    </source>
</evidence>
<proteinExistence type="inferred from homology"/>
<keyword evidence="7 11" id="KW-0804">Transcription</keyword>
<dbReference type="AlphaFoldDB" id="A0A395IJ02"/>
<dbReference type="GO" id="GO:0016592">
    <property type="term" value="C:mediator complex"/>
    <property type="evidence" value="ECO:0007669"/>
    <property type="project" value="InterPro"/>
</dbReference>
<evidence type="ECO:0000256" key="5">
    <source>
        <dbReference type="ARBA" id="ARBA00023015"/>
    </source>
</evidence>
<evidence type="ECO:0000256" key="6">
    <source>
        <dbReference type="ARBA" id="ARBA00023159"/>
    </source>
</evidence>
<evidence type="ECO:0000313" key="13">
    <source>
        <dbReference type="EMBL" id="RAL58369.1"/>
    </source>
</evidence>
<comment type="caution">
    <text evidence="13">The sequence shown here is derived from an EMBL/GenBank/DDBJ whole genome shotgun (WGS) entry which is preliminary data.</text>
</comment>
<keyword evidence="6 11" id="KW-0010">Activator</keyword>
<organism evidence="13 14">
    <name type="scientific">Monilinia fructigena</name>
    <dbReference type="NCBI Taxonomy" id="38457"/>
    <lineage>
        <taxon>Eukaryota</taxon>
        <taxon>Fungi</taxon>
        <taxon>Dikarya</taxon>
        <taxon>Ascomycota</taxon>
        <taxon>Pezizomycotina</taxon>
        <taxon>Leotiomycetes</taxon>
        <taxon>Helotiales</taxon>
        <taxon>Sclerotiniaceae</taxon>
        <taxon>Monilinia</taxon>
    </lineage>
</organism>
<dbReference type="OrthoDB" id="344220at2759"/>
<dbReference type="Gene3D" id="3.10.450.580">
    <property type="entry name" value="Mediator complex, subunit Med6"/>
    <property type="match status" value="1"/>
</dbReference>
<reference evidence="13 14" key="1">
    <citation type="submission" date="2018-06" db="EMBL/GenBank/DDBJ databases">
        <title>Genome Sequence of the Brown Rot Fungal Pathogen Monilinia fructigena.</title>
        <authorList>
            <person name="Landi L."/>
            <person name="De Miccolis Angelini R.M."/>
            <person name="Pollastro S."/>
            <person name="Abate D."/>
            <person name="Faretra F."/>
            <person name="Romanazzi G."/>
        </authorList>
    </citation>
    <scope>NUCLEOTIDE SEQUENCE [LARGE SCALE GENOMIC DNA]</scope>
    <source>
        <strain evidence="13 14">Mfrg269</strain>
    </source>
</reference>
<dbReference type="Pfam" id="PF04934">
    <property type="entry name" value="Med6"/>
    <property type="match status" value="1"/>
</dbReference>
<evidence type="ECO:0000256" key="9">
    <source>
        <dbReference type="ARBA" id="ARBA00025687"/>
    </source>
</evidence>
<evidence type="ECO:0000256" key="12">
    <source>
        <dbReference type="SAM" id="MobiDB-lite"/>
    </source>
</evidence>
<dbReference type="Proteomes" id="UP000249056">
    <property type="component" value="Unassembled WGS sequence"/>
</dbReference>
<evidence type="ECO:0000313" key="14">
    <source>
        <dbReference type="Proteomes" id="UP000249056"/>
    </source>
</evidence>
<evidence type="ECO:0000256" key="3">
    <source>
        <dbReference type="ARBA" id="ARBA00011837"/>
    </source>
</evidence>
<feature type="region of interest" description="Disordered" evidence="12">
    <location>
        <begin position="257"/>
        <end position="328"/>
    </location>
</feature>
<dbReference type="GO" id="GO:0006357">
    <property type="term" value="P:regulation of transcription by RNA polymerase II"/>
    <property type="evidence" value="ECO:0007669"/>
    <property type="project" value="InterPro"/>
</dbReference>
<evidence type="ECO:0000256" key="4">
    <source>
        <dbReference type="ARBA" id="ARBA00020634"/>
    </source>
</evidence>
<comment type="subcellular location">
    <subcellularLocation>
        <location evidence="1 11">Nucleus</location>
    </subcellularLocation>
</comment>